<dbReference type="Pfam" id="PF00753">
    <property type="entry name" value="Lactamase_B"/>
    <property type="match status" value="1"/>
</dbReference>
<name>A0A0G0L8Y7_9BACT</name>
<dbReference type="PANTHER" id="PTHR30619">
    <property type="entry name" value="DNA INTERNALIZATION/COMPETENCE PROTEIN COMEC/REC2"/>
    <property type="match status" value="1"/>
</dbReference>
<sequence>MRKYSIYLLVIVTAVVWIAVLTYPNNNFRIIACDVGQGDAILAVQGKTQILIDGGPDNSVLDCLSHYMPFWDRNIEGVILTHPQKDHYGGLIDVFKRYDVEIFMANALDSGASEYRVLKDVVGGRGIRVVNLEGGMEVRLGLIHLDILWPSEEFLSQNSQEDLKIPNVSIQHTRGVNQLDTSGVLGSFTSKLDPNEFSVVAILSFKDFDALLTGDMSPEISDEIAEQLVVSPSTSLRINSSRTIDYLKVPHHGSKNGLTQELLDASNPEVAIISVGKNNSYGHPHKEVSDMLASFKLRVFRTDKEGDIVIESDGNKLFIKE</sequence>
<dbReference type="AlphaFoldDB" id="A0A0G0L8Y7"/>
<dbReference type="PANTHER" id="PTHR30619:SF1">
    <property type="entry name" value="RECOMBINATION PROTEIN 2"/>
    <property type="match status" value="1"/>
</dbReference>
<dbReference type="InterPro" id="IPR036866">
    <property type="entry name" value="RibonucZ/Hydroxyglut_hydro"/>
</dbReference>
<reference evidence="3 4" key="1">
    <citation type="journal article" date="2015" name="Nature">
        <title>rRNA introns, odd ribosomes, and small enigmatic genomes across a large radiation of phyla.</title>
        <authorList>
            <person name="Brown C.T."/>
            <person name="Hug L.A."/>
            <person name="Thomas B.C."/>
            <person name="Sharon I."/>
            <person name="Castelle C.J."/>
            <person name="Singh A."/>
            <person name="Wilkins M.J."/>
            <person name="Williams K.H."/>
            <person name="Banfield J.F."/>
        </authorList>
    </citation>
    <scope>NUCLEOTIDE SEQUENCE [LARGE SCALE GENOMIC DNA]</scope>
</reference>
<dbReference type="InterPro" id="IPR052159">
    <property type="entry name" value="Competence_DNA_uptake"/>
</dbReference>
<dbReference type="Proteomes" id="UP000034081">
    <property type="component" value="Unassembled WGS sequence"/>
</dbReference>
<evidence type="ECO:0000256" key="1">
    <source>
        <dbReference type="SAM" id="Phobius"/>
    </source>
</evidence>
<dbReference type="InterPro" id="IPR035681">
    <property type="entry name" value="ComA-like_MBL"/>
</dbReference>
<dbReference type="CDD" id="cd07731">
    <property type="entry name" value="ComA-like_MBL-fold"/>
    <property type="match status" value="1"/>
</dbReference>
<dbReference type="EMBL" id="LBVL01000019">
    <property type="protein sequence ID" value="KKQ84325.1"/>
    <property type="molecule type" value="Genomic_DNA"/>
</dbReference>
<evidence type="ECO:0000313" key="4">
    <source>
        <dbReference type="Proteomes" id="UP000034081"/>
    </source>
</evidence>
<proteinExistence type="predicted"/>
<keyword evidence="1" id="KW-1133">Transmembrane helix</keyword>
<keyword evidence="1" id="KW-0472">Membrane</keyword>
<protein>
    <recommendedName>
        <fullName evidence="2">Metallo-beta-lactamase domain-containing protein</fullName>
    </recommendedName>
</protein>
<feature type="domain" description="Metallo-beta-lactamase" evidence="2">
    <location>
        <begin position="34"/>
        <end position="276"/>
    </location>
</feature>
<keyword evidence="1" id="KW-0812">Transmembrane</keyword>
<evidence type="ECO:0000259" key="2">
    <source>
        <dbReference type="Pfam" id="PF00753"/>
    </source>
</evidence>
<dbReference type="Gene3D" id="3.60.15.10">
    <property type="entry name" value="Ribonuclease Z/Hydroxyacylglutathione hydrolase-like"/>
    <property type="match status" value="1"/>
</dbReference>
<evidence type="ECO:0000313" key="3">
    <source>
        <dbReference type="EMBL" id="KKQ84325.1"/>
    </source>
</evidence>
<comment type="caution">
    <text evidence="3">The sequence shown here is derived from an EMBL/GenBank/DDBJ whole genome shotgun (WGS) entry which is preliminary data.</text>
</comment>
<dbReference type="STRING" id="1618570.UT08_C0019G0019"/>
<dbReference type="SUPFAM" id="SSF56281">
    <property type="entry name" value="Metallo-hydrolase/oxidoreductase"/>
    <property type="match status" value="1"/>
</dbReference>
<gene>
    <name evidence="3" type="ORF">UT08_C0019G0019</name>
</gene>
<organism evidence="3 4">
    <name type="scientific">Candidatus Woesebacteria bacterium GW2011_GWB1_38_8</name>
    <dbReference type="NCBI Taxonomy" id="1618570"/>
    <lineage>
        <taxon>Bacteria</taxon>
        <taxon>Candidatus Woeseibacteriota</taxon>
    </lineage>
</organism>
<dbReference type="InterPro" id="IPR001279">
    <property type="entry name" value="Metallo-B-lactamas"/>
</dbReference>
<feature type="transmembrane region" description="Helical" evidence="1">
    <location>
        <begin position="7"/>
        <end position="24"/>
    </location>
</feature>
<accession>A0A0G0L8Y7</accession>